<evidence type="ECO:0000313" key="2">
    <source>
        <dbReference type="EMBL" id="CAJ1935985.1"/>
    </source>
</evidence>
<comment type="caution">
    <text evidence="2">The sequence shown here is derived from an EMBL/GenBank/DDBJ whole genome shotgun (WGS) entry which is preliminary data.</text>
</comment>
<feature type="domain" description="Helicase-associated" evidence="1">
    <location>
        <begin position="170"/>
        <end position="239"/>
    </location>
</feature>
<dbReference type="Proteomes" id="UP001295423">
    <property type="component" value="Unassembled WGS sequence"/>
</dbReference>
<dbReference type="PANTHER" id="PTHR33418">
    <property type="entry name" value="HELICASE-ASSOCIATED"/>
    <property type="match status" value="1"/>
</dbReference>
<proteinExistence type="predicted"/>
<keyword evidence="3" id="KW-1185">Reference proteome</keyword>
<gene>
    <name evidence="2" type="ORF">CYCCA115_LOCUS4989</name>
</gene>
<protein>
    <recommendedName>
        <fullName evidence="1">Helicase-associated domain-containing protein</fullName>
    </recommendedName>
</protein>
<dbReference type="AlphaFoldDB" id="A0AAD2FG60"/>
<accession>A0AAD2FG60</accession>
<dbReference type="Gene3D" id="6.10.140.530">
    <property type="match status" value="2"/>
</dbReference>
<name>A0AAD2FG60_9STRA</name>
<dbReference type="Pfam" id="PF03457">
    <property type="entry name" value="HA"/>
    <property type="match status" value="2"/>
</dbReference>
<organism evidence="2 3">
    <name type="scientific">Cylindrotheca closterium</name>
    <dbReference type="NCBI Taxonomy" id="2856"/>
    <lineage>
        <taxon>Eukaryota</taxon>
        <taxon>Sar</taxon>
        <taxon>Stramenopiles</taxon>
        <taxon>Ochrophyta</taxon>
        <taxon>Bacillariophyta</taxon>
        <taxon>Bacillariophyceae</taxon>
        <taxon>Bacillariophycidae</taxon>
        <taxon>Bacillariales</taxon>
        <taxon>Bacillariaceae</taxon>
        <taxon>Cylindrotheca</taxon>
    </lineage>
</organism>
<sequence length="325" mass="37317">MISSFPMISSTNNRHRKDSCSSYDNLLSLMISPLLPNLDEPSSSLPSSFMDPFDDLSMEPVPLSGSKGQALPSLVQSDSIFFMNDESAFDSIFMNEVVSNEPTCTPTPNHLQDLISILDPLTTSNQGAKRSNEAFFTGDDQVRAKKRQRPSYTHAVTPAEETMVRFRPYQETQWRAQFQKLIQYKLEHGHCSVPHAYPEDPILARWVKRQRYQYKKFNDNNPTSTMTTRRIQELESIGFVWDSHKSAWLEKLNELKVFKQQRGHCNVPSNYPQNAALSTWVKCQRRQYKLFITGSSSSTMTLERHQDLESLGFVFDIQSPSRKTN</sequence>
<feature type="domain" description="Helicase-associated" evidence="1">
    <location>
        <begin position="245"/>
        <end position="313"/>
    </location>
</feature>
<evidence type="ECO:0000313" key="3">
    <source>
        <dbReference type="Proteomes" id="UP001295423"/>
    </source>
</evidence>
<dbReference type="EMBL" id="CAKOGP040000535">
    <property type="protein sequence ID" value="CAJ1935985.1"/>
    <property type="molecule type" value="Genomic_DNA"/>
</dbReference>
<evidence type="ECO:0000259" key="1">
    <source>
        <dbReference type="Pfam" id="PF03457"/>
    </source>
</evidence>
<dbReference type="InterPro" id="IPR005114">
    <property type="entry name" value="Helicase_assoc"/>
</dbReference>
<dbReference type="PANTHER" id="PTHR33418:SF1">
    <property type="entry name" value="HELICASE-ASSOCIATED DOMAIN-CONTAINING PROTEIN"/>
    <property type="match status" value="1"/>
</dbReference>
<reference evidence="2" key="1">
    <citation type="submission" date="2023-08" db="EMBL/GenBank/DDBJ databases">
        <authorList>
            <person name="Audoor S."/>
            <person name="Bilcke G."/>
        </authorList>
    </citation>
    <scope>NUCLEOTIDE SEQUENCE</scope>
</reference>